<comment type="caution">
    <text evidence="2">The sequence shown here is derived from an EMBL/GenBank/DDBJ whole genome shotgun (WGS) entry which is preliminary data.</text>
</comment>
<dbReference type="EMBL" id="JAWDJR010000004">
    <property type="protein sequence ID" value="KAK9976704.1"/>
    <property type="molecule type" value="Genomic_DNA"/>
</dbReference>
<dbReference type="AlphaFoldDB" id="A0AAW2ASH7"/>
<feature type="compositionally biased region" description="Basic and acidic residues" evidence="1">
    <location>
        <begin position="46"/>
        <end position="59"/>
    </location>
</feature>
<protein>
    <submittedName>
        <fullName evidence="2">Uncharacterized protein</fullName>
    </submittedName>
</protein>
<sequence length="91" mass="10332">MGQLSSPPKKASCVEHVHEQQPCVLLKYTTATAEKPSSSLDETEIDEGRKEAGRDEKKKTSWRFHLFRKRAGKYNLAQAKAASYWKITNHA</sequence>
<gene>
    <name evidence="2" type="ORF">ABG768_021909</name>
</gene>
<proteinExistence type="predicted"/>
<feature type="region of interest" description="Disordered" evidence="1">
    <location>
        <begin position="33"/>
        <end position="59"/>
    </location>
</feature>
<evidence type="ECO:0000313" key="3">
    <source>
        <dbReference type="Proteomes" id="UP001479290"/>
    </source>
</evidence>
<evidence type="ECO:0000256" key="1">
    <source>
        <dbReference type="SAM" id="MobiDB-lite"/>
    </source>
</evidence>
<keyword evidence="3" id="KW-1185">Reference proteome</keyword>
<evidence type="ECO:0000313" key="2">
    <source>
        <dbReference type="EMBL" id="KAK9976704.1"/>
    </source>
</evidence>
<reference evidence="2 3" key="1">
    <citation type="submission" date="2024-05" db="EMBL/GenBank/DDBJ databases">
        <title>A high-quality chromosomal-level genome assembly of Topmouth culter (Culter alburnus).</title>
        <authorList>
            <person name="Zhao H."/>
        </authorList>
    </citation>
    <scope>NUCLEOTIDE SEQUENCE [LARGE SCALE GENOMIC DNA]</scope>
    <source>
        <strain evidence="2">CATC2023</strain>
        <tissue evidence="2">Muscle</tissue>
    </source>
</reference>
<accession>A0AAW2ASH7</accession>
<dbReference type="Proteomes" id="UP001479290">
    <property type="component" value="Unassembled WGS sequence"/>
</dbReference>
<organism evidence="2 3">
    <name type="scientific">Culter alburnus</name>
    <name type="common">Topmouth culter</name>
    <dbReference type="NCBI Taxonomy" id="194366"/>
    <lineage>
        <taxon>Eukaryota</taxon>
        <taxon>Metazoa</taxon>
        <taxon>Chordata</taxon>
        <taxon>Craniata</taxon>
        <taxon>Vertebrata</taxon>
        <taxon>Euteleostomi</taxon>
        <taxon>Actinopterygii</taxon>
        <taxon>Neopterygii</taxon>
        <taxon>Teleostei</taxon>
        <taxon>Ostariophysi</taxon>
        <taxon>Cypriniformes</taxon>
        <taxon>Xenocyprididae</taxon>
        <taxon>Xenocypridinae</taxon>
        <taxon>Culter</taxon>
    </lineage>
</organism>
<name>A0AAW2ASH7_CULAL</name>